<evidence type="ECO:0000259" key="3">
    <source>
        <dbReference type="Pfam" id="PF23559"/>
    </source>
</evidence>
<reference evidence="6" key="1">
    <citation type="journal article" date="2012" name="Nat. Biotechnol.">
        <title>Reference genome sequence of the model plant Setaria.</title>
        <authorList>
            <person name="Bennetzen J.L."/>
            <person name="Schmutz J."/>
            <person name="Wang H."/>
            <person name="Percifield R."/>
            <person name="Hawkins J."/>
            <person name="Pontaroli A.C."/>
            <person name="Estep M."/>
            <person name="Feng L."/>
            <person name="Vaughn J.N."/>
            <person name="Grimwood J."/>
            <person name="Jenkins J."/>
            <person name="Barry K."/>
            <person name="Lindquist E."/>
            <person name="Hellsten U."/>
            <person name="Deshpande S."/>
            <person name="Wang X."/>
            <person name="Wu X."/>
            <person name="Mitros T."/>
            <person name="Triplett J."/>
            <person name="Yang X."/>
            <person name="Ye C.Y."/>
            <person name="Mauro-Herrera M."/>
            <person name="Wang L."/>
            <person name="Li P."/>
            <person name="Sharma M."/>
            <person name="Sharma R."/>
            <person name="Ronald P.C."/>
            <person name="Panaud O."/>
            <person name="Kellogg E.A."/>
            <person name="Brutnell T.P."/>
            <person name="Doust A.N."/>
            <person name="Tuskan G.A."/>
            <person name="Rokhsar D."/>
            <person name="Devos K.M."/>
        </authorList>
    </citation>
    <scope>NUCLEOTIDE SEQUENCE [LARGE SCALE GENOMIC DNA]</scope>
    <source>
        <strain evidence="6">cv. Yugu1</strain>
    </source>
</reference>
<dbReference type="GO" id="GO:0009626">
    <property type="term" value="P:plant-type hypersensitive response"/>
    <property type="evidence" value="ECO:0007669"/>
    <property type="project" value="UniProtKB-ARBA"/>
</dbReference>
<evidence type="ECO:0000256" key="2">
    <source>
        <dbReference type="ARBA" id="ARBA00022821"/>
    </source>
</evidence>
<dbReference type="Gramene" id="KQL11790">
    <property type="protein sequence ID" value="KQL11790"/>
    <property type="gene ID" value="SETIT_008387mg"/>
</dbReference>
<dbReference type="SUPFAM" id="SSF52058">
    <property type="entry name" value="L domain-like"/>
    <property type="match status" value="1"/>
</dbReference>
<accession>K3Y2G3</accession>
<dbReference type="GO" id="GO:0042742">
    <property type="term" value="P:defense response to bacterium"/>
    <property type="evidence" value="ECO:0007669"/>
    <property type="project" value="UniProtKB-ARBA"/>
</dbReference>
<evidence type="ECO:0000256" key="1">
    <source>
        <dbReference type="ARBA" id="ARBA00022737"/>
    </source>
</evidence>
<dbReference type="Pfam" id="PF23598">
    <property type="entry name" value="LRR_14"/>
    <property type="match status" value="1"/>
</dbReference>
<dbReference type="PANTHER" id="PTHR23155">
    <property type="entry name" value="DISEASE RESISTANCE PROTEIN RP"/>
    <property type="match status" value="1"/>
</dbReference>
<evidence type="ECO:0000259" key="4">
    <source>
        <dbReference type="Pfam" id="PF23598"/>
    </source>
</evidence>
<dbReference type="Gene3D" id="3.80.10.10">
    <property type="entry name" value="Ribonuclease Inhibitor"/>
    <property type="match status" value="2"/>
</dbReference>
<dbReference type="GO" id="GO:0002758">
    <property type="term" value="P:innate immune response-activating signaling pathway"/>
    <property type="evidence" value="ECO:0007669"/>
    <property type="project" value="UniProtKB-ARBA"/>
</dbReference>
<name>K3Y2G3_SETIT</name>
<evidence type="ECO:0008006" key="7">
    <source>
        <dbReference type="Google" id="ProtNLM"/>
    </source>
</evidence>
<keyword evidence="2" id="KW-0611">Plant defense</keyword>
<dbReference type="eggNOG" id="KOG4658">
    <property type="taxonomic scope" value="Eukaryota"/>
</dbReference>
<dbReference type="EnsemblPlants" id="KQL11790">
    <property type="protein sequence ID" value="KQL11790"/>
    <property type="gene ID" value="SETIT_008387mg"/>
</dbReference>
<sequence>MSLHDLPIHLRSCFLYCSLYPKDYKIRRKLISKLWIAEGFVEDRGDGTTMEVAEYYLTELTQGSLLQVTERNTCGRARTFVMHDLVGEATSIIAKLEKFGIAYSGCGITQVTHEARHLSIQRGAQSLHSLSSSRLRSFILFDTEVPSRWIYDVLSHFRLLRVLCLRFTNIEQVPGMVTELYNLRYVDFSNTNVKHIPASFRKLTNLQVLDLRFTYVQELPCEINLLTSFTGLLQCYNICHLKNLQALGIIQANKNLVSHLGNMTLMRSLAIMKVRQSYIAELWSSLTKMPNLSRLLISACDMDEILNLNMLEALPNLKLLWMAGKLEGGMLPPLFAEFENLTWLKLDWSDLKKDTISSFSHMLNLVDLRLFGAYGGQQVTFCIGWFRKLKTLQLADMEHLTQIEMEEQKMVSLHVLELSSLRNLKSVPEGIKYITTLNNMFLIDMSIEFIERLQGSDNHIVQHVRNIHKFGPSDSQAGNIHFLSMPTI</sequence>
<dbReference type="InterPro" id="IPR036388">
    <property type="entry name" value="WH-like_DNA-bd_sf"/>
</dbReference>
<reference evidence="5" key="2">
    <citation type="submission" date="2018-08" db="UniProtKB">
        <authorList>
            <consortium name="EnsemblPlants"/>
        </authorList>
    </citation>
    <scope>IDENTIFICATION</scope>
    <source>
        <strain evidence="5">Yugu1</strain>
    </source>
</reference>
<dbReference type="Proteomes" id="UP000004995">
    <property type="component" value="Unassembled WGS sequence"/>
</dbReference>
<dbReference type="FunFam" id="1.10.10.10:FF:000322">
    <property type="entry name" value="Probable disease resistance protein At1g63360"/>
    <property type="match status" value="1"/>
</dbReference>
<evidence type="ECO:0000313" key="5">
    <source>
        <dbReference type="EnsemblPlants" id="KQL11790"/>
    </source>
</evidence>
<keyword evidence="1" id="KW-0677">Repeat</keyword>
<dbReference type="Gene3D" id="1.10.10.10">
    <property type="entry name" value="Winged helix-like DNA-binding domain superfamily/Winged helix DNA-binding domain"/>
    <property type="match status" value="1"/>
</dbReference>
<organism evidence="5 6">
    <name type="scientific">Setaria italica</name>
    <name type="common">Foxtail millet</name>
    <name type="synonym">Panicum italicum</name>
    <dbReference type="NCBI Taxonomy" id="4555"/>
    <lineage>
        <taxon>Eukaryota</taxon>
        <taxon>Viridiplantae</taxon>
        <taxon>Streptophyta</taxon>
        <taxon>Embryophyta</taxon>
        <taxon>Tracheophyta</taxon>
        <taxon>Spermatophyta</taxon>
        <taxon>Magnoliopsida</taxon>
        <taxon>Liliopsida</taxon>
        <taxon>Poales</taxon>
        <taxon>Poaceae</taxon>
        <taxon>PACMAD clade</taxon>
        <taxon>Panicoideae</taxon>
        <taxon>Panicodae</taxon>
        <taxon>Paniceae</taxon>
        <taxon>Cenchrinae</taxon>
        <taxon>Setaria</taxon>
    </lineage>
</organism>
<keyword evidence="6" id="KW-1185">Reference proteome</keyword>
<proteinExistence type="predicted"/>
<dbReference type="OMA" id="CILPEDY"/>
<feature type="domain" description="Disease resistance R13L4/SHOC-2-like LRR" evidence="4">
    <location>
        <begin position="135"/>
        <end position="425"/>
    </location>
</feature>
<dbReference type="InterPro" id="IPR058922">
    <property type="entry name" value="WHD_DRP"/>
</dbReference>
<dbReference type="InterPro" id="IPR055414">
    <property type="entry name" value="LRR_R13L4/SHOC2-like"/>
</dbReference>
<dbReference type="InterPro" id="IPR032675">
    <property type="entry name" value="LRR_dom_sf"/>
</dbReference>
<dbReference type="InParanoid" id="K3Y2G3"/>
<dbReference type="HOGENOM" id="CLU_000837_35_6_1"/>
<dbReference type="InterPro" id="IPR044974">
    <property type="entry name" value="Disease_R_plants"/>
</dbReference>
<feature type="domain" description="Disease resistance protein winged helix" evidence="3">
    <location>
        <begin position="19"/>
        <end position="86"/>
    </location>
</feature>
<dbReference type="AlphaFoldDB" id="K3Y2G3"/>
<protein>
    <recommendedName>
        <fullName evidence="7">NB-ARC domain-containing protein</fullName>
    </recommendedName>
</protein>
<evidence type="ECO:0000313" key="6">
    <source>
        <dbReference type="Proteomes" id="UP000004995"/>
    </source>
</evidence>
<dbReference type="EMBL" id="AGNK02002649">
    <property type="status" value="NOT_ANNOTATED_CDS"/>
    <property type="molecule type" value="Genomic_DNA"/>
</dbReference>
<dbReference type="Pfam" id="PF23559">
    <property type="entry name" value="WHD_DRP"/>
    <property type="match status" value="1"/>
</dbReference>
<dbReference type="PANTHER" id="PTHR23155:SF1182">
    <property type="entry name" value="OS07G0186500 PROTEIN"/>
    <property type="match status" value="1"/>
</dbReference>